<dbReference type="PANTHER" id="PTHR43130:SF7">
    <property type="entry name" value="DJ-1_PFPI DOMAIN-CONTAINING PROTEIN"/>
    <property type="match status" value="1"/>
</dbReference>
<proteinExistence type="predicted"/>
<dbReference type="SUPFAM" id="SSF52317">
    <property type="entry name" value="Class I glutamine amidotransferase-like"/>
    <property type="match status" value="1"/>
</dbReference>
<accession>A0A9P6IA61</accession>
<dbReference type="OrthoDB" id="543156at2759"/>
<dbReference type="RefSeq" id="XP_038748495.1">
    <property type="nucleotide sequence ID" value="XM_038885986.1"/>
</dbReference>
<dbReference type="Gene3D" id="3.40.50.880">
    <property type="match status" value="1"/>
</dbReference>
<dbReference type="PANTHER" id="PTHR43130">
    <property type="entry name" value="ARAC-FAMILY TRANSCRIPTIONAL REGULATOR"/>
    <property type="match status" value="1"/>
</dbReference>
<dbReference type="GeneID" id="62159060"/>
<feature type="domain" description="DJ-1/PfpI" evidence="1">
    <location>
        <begin position="85"/>
        <end position="198"/>
    </location>
</feature>
<dbReference type="AlphaFoldDB" id="A0A9P6IA61"/>
<evidence type="ECO:0000313" key="2">
    <source>
        <dbReference type="EMBL" id="KAF9879034.1"/>
    </source>
</evidence>
<dbReference type="InterPro" id="IPR052158">
    <property type="entry name" value="INH-QAR"/>
</dbReference>
<name>A0A9P6IA61_9PEZI</name>
<sequence length="259" mass="27971">MSNSKTVKIGVFVPTEVQLLDLACIDVFHMMSREYLGLESMDFLPRHVRELAPSVEISYITSVETTSSSPSALVPLTSNLKIAAMHDMTHPDVQPGKLDILLVPGPDPSASWGEDVLAFLRGHAAQKETTDVLCVCTGIFLCGAAGVLEGRRVCGPRGLQGVLRKKYTGTEFVGERYRWVQDGNLWTCGGVTNGNDLVAAYARGNGRHFPGPVAEIACSMADVGDRGQVYGEGQSVFFLGVMWQVVKALFVRPGKAKVV</sequence>
<dbReference type="InterPro" id="IPR002818">
    <property type="entry name" value="DJ-1/PfpI"/>
</dbReference>
<dbReference type="EMBL" id="JAATWM020000008">
    <property type="protein sequence ID" value="KAF9879034.1"/>
    <property type="molecule type" value="Genomic_DNA"/>
</dbReference>
<evidence type="ECO:0000313" key="3">
    <source>
        <dbReference type="Proteomes" id="UP000781932"/>
    </source>
</evidence>
<reference evidence="2" key="2">
    <citation type="submission" date="2020-11" db="EMBL/GenBank/DDBJ databases">
        <title>Whole genome sequencing of Colletotrichum sp.</title>
        <authorList>
            <person name="Li H."/>
        </authorList>
    </citation>
    <scope>NUCLEOTIDE SEQUENCE</scope>
    <source>
        <strain evidence="2">CkLH20</strain>
    </source>
</reference>
<organism evidence="2 3">
    <name type="scientific">Colletotrichum karsti</name>
    <dbReference type="NCBI Taxonomy" id="1095194"/>
    <lineage>
        <taxon>Eukaryota</taxon>
        <taxon>Fungi</taxon>
        <taxon>Dikarya</taxon>
        <taxon>Ascomycota</taxon>
        <taxon>Pezizomycotina</taxon>
        <taxon>Sordariomycetes</taxon>
        <taxon>Hypocreomycetidae</taxon>
        <taxon>Glomerellales</taxon>
        <taxon>Glomerellaceae</taxon>
        <taxon>Colletotrichum</taxon>
        <taxon>Colletotrichum boninense species complex</taxon>
    </lineage>
</organism>
<evidence type="ECO:0000259" key="1">
    <source>
        <dbReference type="Pfam" id="PF01965"/>
    </source>
</evidence>
<keyword evidence="3" id="KW-1185">Reference proteome</keyword>
<dbReference type="InterPro" id="IPR029062">
    <property type="entry name" value="Class_I_gatase-like"/>
</dbReference>
<protein>
    <submittedName>
        <fullName evidence="2">ThiJ/PfpI family protein</fullName>
    </submittedName>
</protein>
<dbReference type="Proteomes" id="UP000781932">
    <property type="component" value="Unassembled WGS sequence"/>
</dbReference>
<gene>
    <name evidence="2" type="ORF">CkaCkLH20_03267</name>
</gene>
<comment type="caution">
    <text evidence="2">The sequence shown here is derived from an EMBL/GenBank/DDBJ whole genome shotgun (WGS) entry which is preliminary data.</text>
</comment>
<dbReference type="Pfam" id="PF01965">
    <property type="entry name" value="DJ-1_PfpI"/>
    <property type="match status" value="1"/>
</dbReference>
<reference evidence="2" key="1">
    <citation type="submission" date="2020-03" db="EMBL/GenBank/DDBJ databases">
        <authorList>
            <person name="He L."/>
        </authorList>
    </citation>
    <scope>NUCLEOTIDE SEQUENCE</scope>
    <source>
        <strain evidence="2">CkLH20</strain>
    </source>
</reference>